<evidence type="ECO:0000256" key="1">
    <source>
        <dbReference type="SAM" id="Phobius"/>
    </source>
</evidence>
<gene>
    <name evidence="2" type="ORF">LJ725_03795</name>
</gene>
<proteinExistence type="predicted"/>
<dbReference type="EMBL" id="JAJISD010000001">
    <property type="protein sequence ID" value="MCC8428076.1"/>
    <property type="molecule type" value="Genomic_DNA"/>
</dbReference>
<keyword evidence="3" id="KW-1185">Reference proteome</keyword>
<accession>A0ABS8KPU3</accession>
<dbReference type="RefSeq" id="WP_230549276.1">
    <property type="nucleotide sequence ID" value="NZ_JAJISD010000001.1"/>
</dbReference>
<dbReference type="Proteomes" id="UP001198862">
    <property type="component" value="Unassembled WGS sequence"/>
</dbReference>
<keyword evidence="1" id="KW-0812">Transmembrane</keyword>
<keyword evidence="1" id="KW-1133">Transmembrane helix</keyword>
<evidence type="ECO:0000313" key="2">
    <source>
        <dbReference type="EMBL" id="MCC8428076.1"/>
    </source>
</evidence>
<protein>
    <submittedName>
        <fullName evidence="2">Uncharacterized protein</fullName>
    </submittedName>
</protein>
<keyword evidence="1" id="KW-0472">Membrane</keyword>
<sequence>MGVLKVVLLYLACGAATFPLTLTAVRAAVSVAAPARATPEFHKRLDSAMSWSITAWILGVFVFYWSAVLIERQKPCNDQRTNQLTTECKIALGAIR</sequence>
<comment type="caution">
    <text evidence="2">The sequence shown here is derived from an EMBL/GenBank/DDBJ whole genome shotgun (WGS) entry which is preliminary data.</text>
</comment>
<feature type="transmembrane region" description="Helical" evidence="1">
    <location>
        <begin position="48"/>
        <end position="70"/>
    </location>
</feature>
<evidence type="ECO:0000313" key="3">
    <source>
        <dbReference type="Proteomes" id="UP001198862"/>
    </source>
</evidence>
<reference evidence="2 3" key="1">
    <citation type="submission" date="2021-11" db="EMBL/GenBank/DDBJ databases">
        <authorList>
            <person name="Lee D.-H."/>
            <person name="Kim S.-B."/>
        </authorList>
    </citation>
    <scope>NUCLEOTIDE SEQUENCE [LARGE SCALE GENOMIC DNA]</scope>
    <source>
        <strain evidence="2 3">KCTC 52223</strain>
    </source>
</reference>
<name>A0ABS8KPU3_9HYPH</name>
<organism evidence="2 3">
    <name type="scientific">Reyranella aquatilis</name>
    <dbReference type="NCBI Taxonomy" id="2035356"/>
    <lineage>
        <taxon>Bacteria</taxon>
        <taxon>Pseudomonadati</taxon>
        <taxon>Pseudomonadota</taxon>
        <taxon>Alphaproteobacteria</taxon>
        <taxon>Hyphomicrobiales</taxon>
        <taxon>Reyranellaceae</taxon>
        <taxon>Reyranella</taxon>
    </lineage>
</organism>